<reference evidence="3" key="1">
    <citation type="submission" date="2021-02" db="EMBL/GenBank/DDBJ databases">
        <authorList>
            <person name="Nowell W R."/>
        </authorList>
    </citation>
    <scope>NUCLEOTIDE SEQUENCE</scope>
</reference>
<dbReference type="InterPro" id="IPR050606">
    <property type="entry name" value="Calponin-like"/>
</dbReference>
<comment type="caution">
    <text evidence="3">The sequence shown here is derived from an EMBL/GenBank/DDBJ whole genome shotgun (WGS) entry which is preliminary data.</text>
</comment>
<evidence type="ECO:0000256" key="1">
    <source>
        <dbReference type="SAM" id="MobiDB-lite"/>
    </source>
</evidence>
<dbReference type="InterPro" id="IPR003096">
    <property type="entry name" value="SM22_calponin"/>
</dbReference>
<keyword evidence="5" id="KW-1185">Reference proteome</keyword>
<dbReference type="Proteomes" id="UP000663829">
    <property type="component" value="Unassembled WGS sequence"/>
</dbReference>
<proteinExistence type="predicted"/>
<dbReference type="InterPro" id="IPR036872">
    <property type="entry name" value="CH_dom_sf"/>
</dbReference>
<accession>A0A813W2K6</accession>
<dbReference type="EMBL" id="CAJNOQ010000922">
    <property type="protein sequence ID" value="CAF0851512.1"/>
    <property type="molecule type" value="Genomic_DNA"/>
</dbReference>
<dbReference type="PANTHER" id="PTHR47385">
    <property type="entry name" value="CALPONIN"/>
    <property type="match status" value="1"/>
</dbReference>
<feature type="compositionally biased region" description="Basic and acidic residues" evidence="1">
    <location>
        <begin position="148"/>
        <end position="157"/>
    </location>
</feature>
<dbReference type="PROSITE" id="PS50021">
    <property type="entry name" value="CH"/>
    <property type="match status" value="1"/>
</dbReference>
<dbReference type="SMART" id="SM00033">
    <property type="entry name" value="CH"/>
    <property type="match status" value="1"/>
</dbReference>
<organism evidence="3 5">
    <name type="scientific">Didymodactylos carnosus</name>
    <dbReference type="NCBI Taxonomy" id="1234261"/>
    <lineage>
        <taxon>Eukaryota</taxon>
        <taxon>Metazoa</taxon>
        <taxon>Spiralia</taxon>
        <taxon>Gnathifera</taxon>
        <taxon>Rotifera</taxon>
        <taxon>Eurotatoria</taxon>
        <taxon>Bdelloidea</taxon>
        <taxon>Philodinida</taxon>
        <taxon>Philodinidae</taxon>
        <taxon>Didymodactylos</taxon>
    </lineage>
</organism>
<evidence type="ECO:0000313" key="3">
    <source>
        <dbReference type="EMBL" id="CAF0851512.1"/>
    </source>
</evidence>
<dbReference type="OrthoDB" id="21595at2759"/>
<dbReference type="SUPFAM" id="SSF47576">
    <property type="entry name" value="Calponin-homology domain, CH-domain"/>
    <property type="match status" value="1"/>
</dbReference>
<dbReference type="Gene3D" id="1.10.418.10">
    <property type="entry name" value="Calponin-like domain"/>
    <property type="match status" value="1"/>
</dbReference>
<dbReference type="InterPro" id="IPR001715">
    <property type="entry name" value="CH_dom"/>
</dbReference>
<dbReference type="GO" id="GO:0015629">
    <property type="term" value="C:actin cytoskeleton"/>
    <property type="evidence" value="ECO:0007669"/>
    <property type="project" value="TreeGrafter"/>
</dbReference>
<dbReference type="GO" id="GO:0007015">
    <property type="term" value="P:actin filament organization"/>
    <property type="evidence" value="ECO:0007669"/>
    <property type="project" value="TreeGrafter"/>
</dbReference>
<sequence length="179" mass="20007">MSTNQKSNRATKSGFAHEANEKVQAKYDVEQAQEALRWISDLTGEQFDISGQKDNFYQQLKDGRKLCQLMNVLNPNSISKINPGENSFKLMENISKFTTAAKNYGLSDSETFQTVDLFEQMNLHQVCLCLHALGRKAQKKGLSGLGPREAEKNERNFSAETLNQGNSIIGGQLGFNKAR</sequence>
<feature type="domain" description="Calponin-homology (CH)" evidence="2">
    <location>
        <begin position="29"/>
        <end position="137"/>
    </location>
</feature>
<evidence type="ECO:0000313" key="5">
    <source>
        <dbReference type="Proteomes" id="UP000663829"/>
    </source>
</evidence>
<dbReference type="GO" id="GO:0051015">
    <property type="term" value="F:actin filament binding"/>
    <property type="evidence" value="ECO:0007669"/>
    <property type="project" value="TreeGrafter"/>
</dbReference>
<protein>
    <recommendedName>
        <fullName evidence="2">Calponin-homology (CH) domain-containing protein</fullName>
    </recommendedName>
</protein>
<gene>
    <name evidence="3" type="ORF">GPM918_LOCUS6097</name>
    <name evidence="4" type="ORF">SRO942_LOCUS6097</name>
</gene>
<dbReference type="PRINTS" id="PR00888">
    <property type="entry name" value="SM22CALPONIN"/>
</dbReference>
<evidence type="ECO:0000259" key="2">
    <source>
        <dbReference type="PROSITE" id="PS50021"/>
    </source>
</evidence>
<dbReference type="Proteomes" id="UP000681722">
    <property type="component" value="Unassembled WGS sequence"/>
</dbReference>
<dbReference type="Pfam" id="PF00307">
    <property type="entry name" value="CH"/>
    <property type="match status" value="1"/>
</dbReference>
<dbReference type="AlphaFoldDB" id="A0A813W2K6"/>
<dbReference type="EMBL" id="CAJOBC010000922">
    <property type="protein sequence ID" value="CAF3639114.1"/>
    <property type="molecule type" value="Genomic_DNA"/>
</dbReference>
<evidence type="ECO:0000313" key="4">
    <source>
        <dbReference type="EMBL" id="CAF3639114.1"/>
    </source>
</evidence>
<name>A0A813W2K6_9BILA</name>
<feature type="region of interest" description="Disordered" evidence="1">
    <location>
        <begin position="141"/>
        <end position="161"/>
    </location>
</feature>
<dbReference type="PANTHER" id="PTHR47385:SF14">
    <property type="entry name" value="TRANSGELIN"/>
    <property type="match status" value="1"/>
</dbReference>